<evidence type="ECO:0000256" key="7">
    <source>
        <dbReference type="ARBA" id="ARBA00022679"/>
    </source>
</evidence>
<dbReference type="EMBL" id="HF563609">
    <property type="protein sequence ID" value="CDI40749.1"/>
    <property type="molecule type" value="Genomic_DNA"/>
</dbReference>
<dbReference type="PANTHER" id="PTHR23117:SF13">
    <property type="entry name" value="GUANYLATE KINASE"/>
    <property type="match status" value="1"/>
</dbReference>
<dbReference type="eggNOG" id="COG0194">
    <property type="taxonomic scope" value="Bacteria"/>
</dbReference>
<evidence type="ECO:0000259" key="14">
    <source>
        <dbReference type="PROSITE" id="PS50052"/>
    </source>
</evidence>
<evidence type="ECO:0000256" key="5">
    <source>
        <dbReference type="ARBA" id="ARBA00016296"/>
    </source>
</evidence>
<evidence type="ECO:0000256" key="13">
    <source>
        <dbReference type="HAMAP-Rule" id="MF_00328"/>
    </source>
</evidence>
<dbReference type="PROSITE" id="PS50052">
    <property type="entry name" value="GUANYLATE_KINASE_2"/>
    <property type="match status" value="1"/>
</dbReference>
<comment type="similarity">
    <text evidence="3 13">Belongs to the guanylate kinase family.</text>
</comment>
<dbReference type="PANTHER" id="PTHR23117">
    <property type="entry name" value="GUANYLATE KINASE-RELATED"/>
    <property type="match status" value="1"/>
</dbReference>
<proteinExistence type="inferred from homology"/>
<dbReference type="InterPro" id="IPR017665">
    <property type="entry name" value="Guanylate_kinase"/>
</dbReference>
<dbReference type="RefSeq" id="WP_013778541.1">
    <property type="nucleotide sequence ID" value="NC_015519.1"/>
</dbReference>
<dbReference type="STRING" id="1209989.TepRe1_1472"/>
<keyword evidence="16" id="KW-1185">Reference proteome</keyword>
<dbReference type="Pfam" id="PF00625">
    <property type="entry name" value="Guanylate_kin"/>
    <property type="match status" value="1"/>
</dbReference>
<dbReference type="InterPro" id="IPR008144">
    <property type="entry name" value="Guanylate_kin-like_dom"/>
</dbReference>
<dbReference type="KEGG" id="tep:TepRe1_1472"/>
<keyword evidence="8 13" id="KW-0547">Nucleotide-binding</keyword>
<dbReference type="EC" id="2.7.4.8" evidence="4 13"/>
<dbReference type="KEGG" id="tae:TepiRe1_1584"/>
<feature type="binding site" evidence="13">
    <location>
        <begin position="12"/>
        <end position="19"/>
    </location>
    <ligand>
        <name>ATP</name>
        <dbReference type="ChEBI" id="CHEBI:30616"/>
    </ligand>
</feature>
<evidence type="ECO:0000256" key="8">
    <source>
        <dbReference type="ARBA" id="ARBA00022741"/>
    </source>
</evidence>
<evidence type="ECO:0000256" key="12">
    <source>
        <dbReference type="ARBA" id="ARBA00048594"/>
    </source>
</evidence>
<dbReference type="HOGENOM" id="CLU_001715_1_2_9"/>
<dbReference type="GO" id="GO:0005829">
    <property type="term" value="C:cytosol"/>
    <property type="evidence" value="ECO:0007669"/>
    <property type="project" value="TreeGrafter"/>
</dbReference>
<dbReference type="OrthoDB" id="9808150at2"/>
<protein>
    <recommendedName>
        <fullName evidence="5 13">Guanylate kinase</fullName>
        <ecNumber evidence="4 13">2.7.4.8</ecNumber>
    </recommendedName>
    <alternativeName>
        <fullName evidence="11 13">GMP kinase</fullName>
    </alternativeName>
</protein>
<evidence type="ECO:0000256" key="11">
    <source>
        <dbReference type="ARBA" id="ARBA00030128"/>
    </source>
</evidence>
<feature type="domain" description="Guanylate kinase-like" evidence="14">
    <location>
        <begin position="5"/>
        <end position="183"/>
    </location>
</feature>
<dbReference type="CDD" id="cd00071">
    <property type="entry name" value="GMPK"/>
    <property type="match status" value="1"/>
</dbReference>
<dbReference type="NCBIfam" id="TIGR03263">
    <property type="entry name" value="guanyl_kin"/>
    <property type="match status" value="1"/>
</dbReference>
<evidence type="ECO:0000313" key="16">
    <source>
        <dbReference type="Proteomes" id="UP000010802"/>
    </source>
</evidence>
<dbReference type="Gene3D" id="3.40.50.300">
    <property type="entry name" value="P-loop containing nucleotide triphosphate hydrolases"/>
    <property type="match status" value="1"/>
</dbReference>
<evidence type="ECO:0000256" key="6">
    <source>
        <dbReference type="ARBA" id="ARBA00022490"/>
    </source>
</evidence>
<keyword evidence="6 13" id="KW-0963">Cytoplasm</keyword>
<dbReference type="PROSITE" id="PS00856">
    <property type="entry name" value="GUANYLATE_KINASE_1"/>
    <property type="match status" value="1"/>
</dbReference>
<evidence type="ECO:0000313" key="15">
    <source>
        <dbReference type="EMBL" id="CDI40749.1"/>
    </source>
</evidence>
<accession>F4LVN2</accession>
<dbReference type="InterPro" id="IPR027417">
    <property type="entry name" value="P-loop_NTPase"/>
</dbReference>
<comment type="catalytic activity">
    <reaction evidence="12 13">
        <text>GMP + ATP = GDP + ADP</text>
        <dbReference type="Rhea" id="RHEA:20780"/>
        <dbReference type="ChEBI" id="CHEBI:30616"/>
        <dbReference type="ChEBI" id="CHEBI:58115"/>
        <dbReference type="ChEBI" id="CHEBI:58189"/>
        <dbReference type="ChEBI" id="CHEBI:456216"/>
        <dbReference type="EC" id="2.7.4.8"/>
    </reaction>
</comment>
<evidence type="ECO:0000256" key="4">
    <source>
        <dbReference type="ARBA" id="ARBA00012961"/>
    </source>
</evidence>
<comment type="function">
    <text evidence="1 13">Essential for recycling GMP and indirectly, cGMP.</text>
</comment>
<dbReference type="SMART" id="SM00072">
    <property type="entry name" value="GuKc"/>
    <property type="match status" value="1"/>
</dbReference>
<comment type="subcellular location">
    <subcellularLocation>
        <location evidence="2 13">Cytoplasm</location>
    </subcellularLocation>
</comment>
<keyword evidence="9 13" id="KW-0418">Kinase</keyword>
<dbReference type="FunFam" id="3.40.50.300:FF:000855">
    <property type="entry name" value="Guanylate kinase"/>
    <property type="match status" value="1"/>
</dbReference>
<gene>
    <name evidence="13 15" type="primary">gmk</name>
    <name evidence="15" type="ordered locus">TEPIRE1_1584</name>
</gene>
<keyword evidence="7 13" id="KW-0808">Transferase</keyword>
<sequence length="205" mass="22977">MREQGMLIVVSGPSGVGKGTLCNILVSKVEDVFLSTSATTRLPRPGELDGVNYIFMSHENFEDKIKKGQFLEWAKVYTNYYGTPKDVVIKKLSEGKDVILEIDIQGAAQVKKNYPEGIFIFIAPPSIEELEKRIIKRGSDTKDSVDLRLKCAKEEIQAAFDYDYVIINEDLDTAALMLQSIVLAERCRVSRNKKKLLEIKGGSQL</sequence>
<dbReference type="Gene3D" id="3.30.63.10">
    <property type="entry name" value="Guanylate Kinase phosphate binding domain"/>
    <property type="match status" value="1"/>
</dbReference>
<evidence type="ECO:0000256" key="2">
    <source>
        <dbReference type="ARBA" id="ARBA00004496"/>
    </source>
</evidence>
<dbReference type="SUPFAM" id="SSF52540">
    <property type="entry name" value="P-loop containing nucleoside triphosphate hydrolases"/>
    <property type="match status" value="1"/>
</dbReference>
<organism evidence="15 16">
    <name type="scientific">Tepidanaerobacter acetatoxydans (strain DSM 21804 / JCM 16047 / Re1)</name>
    <dbReference type="NCBI Taxonomy" id="1209989"/>
    <lineage>
        <taxon>Bacteria</taxon>
        <taxon>Bacillati</taxon>
        <taxon>Bacillota</taxon>
        <taxon>Clostridia</taxon>
        <taxon>Thermosediminibacterales</taxon>
        <taxon>Tepidanaerobacteraceae</taxon>
        <taxon>Tepidanaerobacter</taxon>
    </lineage>
</organism>
<dbReference type="InterPro" id="IPR008145">
    <property type="entry name" value="GK/Ca_channel_bsu"/>
</dbReference>
<reference evidence="16" key="1">
    <citation type="journal article" date="2013" name="Genome Announc.">
        <title>First genome sequence of a syntrophic acetate-oxidizing bacterium, Tepidanaerobacter acetatoxydans strain Re1.</title>
        <authorList>
            <person name="Manzoor S."/>
            <person name="Bongcam-Rudloff E."/>
            <person name="Schnurer A."/>
            <person name="Muller B."/>
        </authorList>
    </citation>
    <scope>NUCLEOTIDE SEQUENCE [LARGE SCALE GENOMIC DNA]</scope>
    <source>
        <strain evidence="16">Re1</strain>
    </source>
</reference>
<keyword evidence="10 13" id="KW-0067">ATP-binding</keyword>
<dbReference type="AlphaFoldDB" id="F4LVN2"/>
<dbReference type="FunFam" id="3.30.63.10:FF:000002">
    <property type="entry name" value="Guanylate kinase 1"/>
    <property type="match status" value="1"/>
</dbReference>
<dbReference type="GO" id="GO:0004385">
    <property type="term" value="F:GMP kinase activity"/>
    <property type="evidence" value="ECO:0007669"/>
    <property type="project" value="UniProtKB-UniRule"/>
</dbReference>
<evidence type="ECO:0000256" key="9">
    <source>
        <dbReference type="ARBA" id="ARBA00022777"/>
    </source>
</evidence>
<dbReference type="GO" id="GO:0005524">
    <property type="term" value="F:ATP binding"/>
    <property type="evidence" value="ECO:0007669"/>
    <property type="project" value="UniProtKB-UniRule"/>
</dbReference>
<evidence type="ECO:0000256" key="3">
    <source>
        <dbReference type="ARBA" id="ARBA00005790"/>
    </source>
</evidence>
<evidence type="ECO:0000256" key="1">
    <source>
        <dbReference type="ARBA" id="ARBA00003531"/>
    </source>
</evidence>
<dbReference type="HAMAP" id="MF_00328">
    <property type="entry name" value="Guanylate_kinase"/>
    <property type="match status" value="1"/>
</dbReference>
<evidence type="ECO:0000256" key="10">
    <source>
        <dbReference type="ARBA" id="ARBA00022840"/>
    </source>
</evidence>
<name>F4LVN2_TEPAE</name>
<dbReference type="InterPro" id="IPR020590">
    <property type="entry name" value="Guanylate_kinase_CS"/>
</dbReference>
<dbReference type="Proteomes" id="UP000010802">
    <property type="component" value="Chromosome"/>
</dbReference>